<dbReference type="Proteomes" id="UP000199320">
    <property type="component" value="Unassembled WGS sequence"/>
</dbReference>
<sequence length="157" mass="17999">MQKSLTKTLVFQLQPDESGQQLLDDAFLEARRVYNETIRRAKNGDGWDKIRKDLESDADLVNNTTQLVVQKSLEAMENYYEYDDYNQPSHTTDSAYPLRSNYEEGYNLFLEDNCIRYRLSAKPYTPVKGTLCGSPTPSNNSATPSNPMRGVSERQKQ</sequence>
<organism evidence="2 5">
    <name type="scientific">Natrinema hispanicum</name>
    <dbReference type="NCBI Taxonomy" id="392421"/>
    <lineage>
        <taxon>Archaea</taxon>
        <taxon>Methanobacteriati</taxon>
        <taxon>Methanobacteriota</taxon>
        <taxon>Stenosarchaea group</taxon>
        <taxon>Halobacteria</taxon>
        <taxon>Halobacteriales</taxon>
        <taxon>Natrialbaceae</taxon>
        <taxon>Natrinema</taxon>
    </lineage>
</organism>
<gene>
    <name evidence="3" type="ORF">SAMN04488694_14416</name>
    <name evidence="2" type="ORF">SAMN05192552_103418</name>
</gene>
<dbReference type="EMBL" id="FOIC01000044">
    <property type="protein sequence ID" value="SEU09909.1"/>
    <property type="molecule type" value="Genomic_DNA"/>
</dbReference>
<dbReference type="AlphaFoldDB" id="A0A1G6W536"/>
<evidence type="ECO:0000256" key="1">
    <source>
        <dbReference type="SAM" id="MobiDB-lite"/>
    </source>
</evidence>
<dbReference type="STRING" id="392421.SAMN04488694_14416"/>
<evidence type="ECO:0000313" key="3">
    <source>
        <dbReference type="EMBL" id="SEU09909.1"/>
    </source>
</evidence>
<dbReference type="Proteomes" id="UP000324021">
    <property type="component" value="Unassembled WGS sequence"/>
</dbReference>
<accession>A0A1G6W536</accession>
<feature type="compositionally biased region" description="Low complexity" evidence="1">
    <location>
        <begin position="134"/>
        <end position="147"/>
    </location>
</feature>
<dbReference type="EMBL" id="FMZP01000034">
    <property type="protein sequence ID" value="SDD60949.1"/>
    <property type="molecule type" value="Genomic_DNA"/>
</dbReference>
<name>A0A1G6W536_9EURY</name>
<evidence type="ECO:0000313" key="2">
    <source>
        <dbReference type="EMBL" id="SDD60949.1"/>
    </source>
</evidence>
<reference evidence="3" key="1">
    <citation type="submission" date="2016-10" db="EMBL/GenBank/DDBJ databases">
        <authorList>
            <person name="de Groot N.N."/>
        </authorList>
    </citation>
    <scope>NUCLEOTIDE SEQUENCE [LARGE SCALE GENOMIC DNA]</scope>
    <source>
        <strain evidence="3">CDM_6</strain>
    </source>
</reference>
<protein>
    <submittedName>
        <fullName evidence="2">Uncharacterized protein</fullName>
    </submittedName>
</protein>
<evidence type="ECO:0000313" key="4">
    <source>
        <dbReference type="Proteomes" id="UP000199320"/>
    </source>
</evidence>
<reference evidence="4 5" key="2">
    <citation type="submission" date="2016-10" db="EMBL/GenBank/DDBJ databases">
        <authorList>
            <person name="Varghese N."/>
            <person name="Submissions S."/>
        </authorList>
    </citation>
    <scope>NUCLEOTIDE SEQUENCE [LARGE SCALE GENOMIC DNA]</scope>
    <source>
        <strain evidence="2 5">CDM_1</strain>
        <strain evidence="4">CDM_6</strain>
    </source>
</reference>
<proteinExistence type="predicted"/>
<evidence type="ECO:0000313" key="5">
    <source>
        <dbReference type="Proteomes" id="UP000324021"/>
    </source>
</evidence>
<keyword evidence="4" id="KW-1185">Reference proteome</keyword>
<feature type="region of interest" description="Disordered" evidence="1">
    <location>
        <begin position="130"/>
        <end position="157"/>
    </location>
</feature>